<comment type="caution">
    <text evidence="2">The sequence shown here is derived from an EMBL/GenBank/DDBJ whole genome shotgun (WGS) entry which is preliminary data.</text>
</comment>
<sequence>MEVSKALLEMMYKRARRFGRRIYRKHSAVIITTCMLVIAFLFAIGVSGGSRNLIRQGDSRLVSASVGAGEVLAAEETSQTEELQAGLKGVVQSAVTMEEYYKAAEEIDMAGANEEILVGASKTSRQRVIRQVLGEGAKSSENVIACATQFVRDNQMPESEYYTLLRIVEAEATGEDITGKMLIANVILNRVADERFPDTIEEVVYQRIGGSAQFQPTIDGRIDSVEITDETIEAVDRVLAGEDYSQGALYFMARNASDDSSVGWFEENLIWLFQHGGHEYYTLSKDATVS</sequence>
<evidence type="ECO:0000313" key="3">
    <source>
        <dbReference type="Proteomes" id="UP000005561"/>
    </source>
</evidence>
<feature type="domain" description="Cell wall hydrolase SleB" evidence="1">
    <location>
        <begin position="174"/>
        <end position="281"/>
    </location>
</feature>
<keyword evidence="2" id="KW-0378">Hydrolase</keyword>
<dbReference type="eggNOG" id="COG3773">
    <property type="taxonomic scope" value="Bacteria"/>
</dbReference>
<gene>
    <name evidence="2" type="ORF">BRYFOR_08702</name>
</gene>
<dbReference type="Gene3D" id="1.10.10.2520">
    <property type="entry name" value="Cell wall hydrolase SleB, domain 1"/>
    <property type="match status" value="1"/>
</dbReference>
<dbReference type="AlphaFoldDB" id="C6LJ68"/>
<accession>C6LJ68</accession>
<evidence type="ECO:0000313" key="2">
    <source>
        <dbReference type="EMBL" id="EET59388.1"/>
    </source>
</evidence>
<dbReference type="GO" id="GO:0016787">
    <property type="term" value="F:hydrolase activity"/>
    <property type="evidence" value="ECO:0007669"/>
    <property type="project" value="UniProtKB-KW"/>
</dbReference>
<organism evidence="2 3">
    <name type="scientific">Marvinbryantia formatexigens DSM 14469</name>
    <dbReference type="NCBI Taxonomy" id="478749"/>
    <lineage>
        <taxon>Bacteria</taxon>
        <taxon>Bacillati</taxon>
        <taxon>Bacillota</taxon>
        <taxon>Clostridia</taxon>
        <taxon>Lachnospirales</taxon>
        <taxon>Lachnospiraceae</taxon>
        <taxon>Marvinbryantia</taxon>
    </lineage>
</organism>
<dbReference type="Proteomes" id="UP000005561">
    <property type="component" value="Unassembled WGS sequence"/>
</dbReference>
<proteinExistence type="predicted"/>
<protein>
    <submittedName>
        <fullName evidence="2">Cell Wall Hydrolase</fullName>
    </submittedName>
</protein>
<dbReference type="InterPro" id="IPR042047">
    <property type="entry name" value="SleB_dom1"/>
</dbReference>
<dbReference type="STRING" id="168384.SAMN05660368_00848"/>
<evidence type="ECO:0000259" key="1">
    <source>
        <dbReference type="Pfam" id="PF07486"/>
    </source>
</evidence>
<dbReference type="EMBL" id="ACCL02000019">
    <property type="protein sequence ID" value="EET59388.1"/>
    <property type="molecule type" value="Genomic_DNA"/>
</dbReference>
<reference evidence="2" key="1">
    <citation type="submission" date="2009-07" db="EMBL/GenBank/DDBJ databases">
        <authorList>
            <person name="Weinstock G."/>
            <person name="Sodergren E."/>
            <person name="Clifton S."/>
            <person name="Fulton L."/>
            <person name="Fulton B."/>
            <person name="Courtney L."/>
            <person name="Fronick C."/>
            <person name="Harrison M."/>
            <person name="Strong C."/>
            <person name="Farmer C."/>
            <person name="Delahaunty K."/>
            <person name="Markovic C."/>
            <person name="Hall O."/>
            <person name="Minx P."/>
            <person name="Tomlinson C."/>
            <person name="Mitreva M."/>
            <person name="Nelson J."/>
            <person name="Hou S."/>
            <person name="Wollam A."/>
            <person name="Pepin K.H."/>
            <person name="Johnson M."/>
            <person name="Bhonagiri V."/>
            <person name="Nash W.E."/>
            <person name="Warren W."/>
            <person name="Chinwalla A."/>
            <person name="Mardis E.R."/>
            <person name="Wilson R.K."/>
        </authorList>
    </citation>
    <scope>NUCLEOTIDE SEQUENCE [LARGE SCALE GENOMIC DNA]</scope>
    <source>
        <strain evidence="2">DSM 14469</strain>
    </source>
</reference>
<name>C6LJ68_9FIRM</name>
<dbReference type="OrthoDB" id="9785345at2"/>
<dbReference type="RefSeq" id="WP_006863467.1">
    <property type="nucleotide sequence ID" value="NZ_ACCL02000019.1"/>
</dbReference>
<keyword evidence="3" id="KW-1185">Reference proteome</keyword>
<dbReference type="Pfam" id="PF07486">
    <property type="entry name" value="Hydrolase_2"/>
    <property type="match status" value="1"/>
</dbReference>
<dbReference type="InterPro" id="IPR011105">
    <property type="entry name" value="Cell_wall_hydrolase_SleB"/>
</dbReference>